<accession>A0A9K3E4S4</accession>
<keyword evidence="4" id="KW-1185">Reference proteome</keyword>
<feature type="compositionally biased region" description="Basic and acidic residues" evidence="1">
    <location>
        <begin position="48"/>
        <end position="58"/>
    </location>
</feature>
<dbReference type="EMBL" id="MNCJ02000330">
    <property type="protein sequence ID" value="KAF5767002.1"/>
    <property type="molecule type" value="Genomic_DNA"/>
</dbReference>
<proteinExistence type="predicted"/>
<dbReference type="Proteomes" id="UP000215914">
    <property type="component" value="Unassembled WGS sequence"/>
</dbReference>
<sequence length="116" mass="12511">MDKTNHHHHHRVVVSDGWPRIRGERDGSRGEGENPVEPMQSSTAAEVPDSRRESKKFSGSDGCGGVDNRLPSPTVVGPASTAMAAVVVVVSVRVSWNGSTRLNRVNSVRVQVKKST</sequence>
<dbReference type="AlphaFoldDB" id="A0A9K3E4S4"/>
<keyword evidence="2" id="KW-0472">Membrane</keyword>
<reference evidence="3" key="2">
    <citation type="submission" date="2020-06" db="EMBL/GenBank/DDBJ databases">
        <title>Helianthus annuus Genome sequencing and assembly Release 2.</title>
        <authorList>
            <person name="Gouzy J."/>
            <person name="Langlade N."/>
            <person name="Munos S."/>
        </authorList>
    </citation>
    <scope>NUCLEOTIDE SEQUENCE</scope>
    <source>
        <tissue evidence="3">Leaves</tissue>
    </source>
</reference>
<feature type="transmembrane region" description="Helical" evidence="2">
    <location>
        <begin position="75"/>
        <end position="96"/>
    </location>
</feature>
<evidence type="ECO:0000256" key="1">
    <source>
        <dbReference type="SAM" id="MobiDB-lite"/>
    </source>
</evidence>
<organism evidence="3 4">
    <name type="scientific">Helianthus annuus</name>
    <name type="common">Common sunflower</name>
    <dbReference type="NCBI Taxonomy" id="4232"/>
    <lineage>
        <taxon>Eukaryota</taxon>
        <taxon>Viridiplantae</taxon>
        <taxon>Streptophyta</taxon>
        <taxon>Embryophyta</taxon>
        <taxon>Tracheophyta</taxon>
        <taxon>Spermatophyta</taxon>
        <taxon>Magnoliopsida</taxon>
        <taxon>eudicotyledons</taxon>
        <taxon>Gunneridae</taxon>
        <taxon>Pentapetalae</taxon>
        <taxon>asterids</taxon>
        <taxon>campanulids</taxon>
        <taxon>Asterales</taxon>
        <taxon>Asteraceae</taxon>
        <taxon>Asteroideae</taxon>
        <taxon>Heliantheae alliance</taxon>
        <taxon>Heliantheae</taxon>
        <taxon>Helianthus</taxon>
    </lineage>
</organism>
<feature type="region of interest" description="Disordered" evidence="1">
    <location>
        <begin position="1"/>
        <end position="74"/>
    </location>
</feature>
<evidence type="ECO:0000313" key="4">
    <source>
        <dbReference type="Proteomes" id="UP000215914"/>
    </source>
</evidence>
<name>A0A9K3E4S4_HELAN</name>
<keyword evidence="2" id="KW-1133">Transmembrane helix</keyword>
<keyword evidence="2" id="KW-0812">Transmembrane</keyword>
<protein>
    <submittedName>
        <fullName evidence="3">Uncharacterized protein</fullName>
    </submittedName>
</protein>
<dbReference type="Gramene" id="mRNA:HanXRQr2_Chr15g0722111">
    <property type="protein sequence ID" value="mRNA:HanXRQr2_Chr15g0722111"/>
    <property type="gene ID" value="HanXRQr2_Chr15g0722111"/>
</dbReference>
<feature type="compositionally biased region" description="Basic and acidic residues" evidence="1">
    <location>
        <begin position="19"/>
        <end position="32"/>
    </location>
</feature>
<feature type="compositionally biased region" description="Basic residues" evidence="1">
    <location>
        <begin position="1"/>
        <end position="12"/>
    </location>
</feature>
<comment type="caution">
    <text evidence="3">The sequence shown here is derived from an EMBL/GenBank/DDBJ whole genome shotgun (WGS) entry which is preliminary data.</text>
</comment>
<evidence type="ECO:0000256" key="2">
    <source>
        <dbReference type="SAM" id="Phobius"/>
    </source>
</evidence>
<gene>
    <name evidence="3" type="ORF">HanXRQr2_Chr15g0722111</name>
</gene>
<evidence type="ECO:0000313" key="3">
    <source>
        <dbReference type="EMBL" id="KAF5767002.1"/>
    </source>
</evidence>
<reference evidence="3" key="1">
    <citation type="journal article" date="2017" name="Nature">
        <title>The sunflower genome provides insights into oil metabolism, flowering and Asterid evolution.</title>
        <authorList>
            <person name="Badouin H."/>
            <person name="Gouzy J."/>
            <person name="Grassa C.J."/>
            <person name="Murat F."/>
            <person name="Staton S.E."/>
            <person name="Cottret L."/>
            <person name="Lelandais-Briere C."/>
            <person name="Owens G.L."/>
            <person name="Carrere S."/>
            <person name="Mayjonade B."/>
            <person name="Legrand L."/>
            <person name="Gill N."/>
            <person name="Kane N.C."/>
            <person name="Bowers J.E."/>
            <person name="Hubner S."/>
            <person name="Bellec A."/>
            <person name="Berard A."/>
            <person name="Berges H."/>
            <person name="Blanchet N."/>
            <person name="Boniface M.C."/>
            <person name="Brunel D."/>
            <person name="Catrice O."/>
            <person name="Chaidir N."/>
            <person name="Claudel C."/>
            <person name="Donnadieu C."/>
            <person name="Faraut T."/>
            <person name="Fievet G."/>
            <person name="Helmstetter N."/>
            <person name="King M."/>
            <person name="Knapp S.J."/>
            <person name="Lai Z."/>
            <person name="Le Paslier M.C."/>
            <person name="Lippi Y."/>
            <person name="Lorenzon L."/>
            <person name="Mandel J.R."/>
            <person name="Marage G."/>
            <person name="Marchand G."/>
            <person name="Marquand E."/>
            <person name="Bret-Mestries E."/>
            <person name="Morien E."/>
            <person name="Nambeesan S."/>
            <person name="Nguyen T."/>
            <person name="Pegot-Espagnet P."/>
            <person name="Pouilly N."/>
            <person name="Raftis F."/>
            <person name="Sallet E."/>
            <person name="Schiex T."/>
            <person name="Thomas J."/>
            <person name="Vandecasteele C."/>
            <person name="Vares D."/>
            <person name="Vear F."/>
            <person name="Vautrin S."/>
            <person name="Crespi M."/>
            <person name="Mangin B."/>
            <person name="Burke J.M."/>
            <person name="Salse J."/>
            <person name="Munos S."/>
            <person name="Vincourt P."/>
            <person name="Rieseberg L.H."/>
            <person name="Langlade N.B."/>
        </authorList>
    </citation>
    <scope>NUCLEOTIDE SEQUENCE</scope>
    <source>
        <tissue evidence="3">Leaves</tissue>
    </source>
</reference>